<dbReference type="InterPro" id="IPR011057">
    <property type="entry name" value="Mss4-like_sf"/>
</dbReference>
<dbReference type="AlphaFoldDB" id="A0AAN9UWL5"/>
<comment type="similarity">
    <text evidence="1">Belongs to the Gfa family.</text>
</comment>
<evidence type="ECO:0000313" key="5">
    <source>
        <dbReference type="EMBL" id="KAK7755578.1"/>
    </source>
</evidence>
<evidence type="ECO:0000256" key="2">
    <source>
        <dbReference type="ARBA" id="ARBA00022723"/>
    </source>
</evidence>
<accession>A0AAN9UWL5</accession>
<evidence type="ECO:0000313" key="6">
    <source>
        <dbReference type="Proteomes" id="UP001320420"/>
    </source>
</evidence>
<dbReference type="SUPFAM" id="SSF51316">
    <property type="entry name" value="Mss4-like"/>
    <property type="match status" value="1"/>
</dbReference>
<name>A0AAN9UWL5_9PEZI</name>
<dbReference type="Pfam" id="PF04828">
    <property type="entry name" value="GFA"/>
    <property type="match status" value="1"/>
</dbReference>
<dbReference type="Proteomes" id="UP001320420">
    <property type="component" value="Unassembled WGS sequence"/>
</dbReference>
<evidence type="ECO:0000259" key="4">
    <source>
        <dbReference type="Pfam" id="PF04828"/>
    </source>
</evidence>
<comment type="caution">
    <text evidence="5">The sequence shown here is derived from an EMBL/GenBank/DDBJ whole genome shotgun (WGS) entry which is preliminary data.</text>
</comment>
<keyword evidence="2" id="KW-0479">Metal-binding</keyword>
<evidence type="ECO:0000256" key="3">
    <source>
        <dbReference type="ARBA" id="ARBA00022833"/>
    </source>
</evidence>
<organism evidence="5 6">
    <name type="scientific">Diatrype stigma</name>
    <dbReference type="NCBI Taxonomy" id="117547"/>
    <lineage>
        <taxon>Eukaryota</taxon>
        <taxon>Fungi</taxon>
        <taxon>Dikarya</taxon>
        <taxon>Ascomycota</taxon>
        <taxon>Pezizomycotina</taxon>
        <taxon>Sordariomycetes</taxon>
        <taxon>Xylariomycetidae</taxon>
        <taxon>Xylariales</taxon>
        <taxon>Diatrypaceae</taxon>
        <taxon>Diatrype</taxon>
    </lineage>
</organism>
<dbReference type="EMBL" id="JAKJXP020000012">
    <property type="protein sequence ID" value="KAK7755578.1"/>
    <property type="molecule type" value="Genomic_DNA"/>
</dbReference>
<feature type="domain" description="CENP-V/GFA" evidence="4">
    <location>
        <begin position="20"/>
        <end position="78"/>
    </location>
</feature>
<reference evidence="5 6" key="1">
    <citation type="submission" date="2024-02" db="EMBL/GenBank/DDBJ databases">
        <title>De novo assembly and annotation of 12 fungi associated with fruit tree decline syndrome in Ontario, Canada.</title>
        <authorList>
            <person name="Sulman M."/>
            <person name="Ellouze W."/>
            <person name="Ilyukhin E."/>
        </authorList>
    </citation>
    <scope>NUCLEOTIDE SEQUENCE [LARGE SCALE GENOMIC DNA]</scope>
    <source>
        <strain evidence="5 6">M11/M66-122</strain>
    </source>
</reference>
<keyword evidence="3" id="KW-0862">Zinc</keyword>
<dbReference type="GO" id="GO:0046872">
    <property type="term" value="F:metal ion binding"/>
    <property type="evidence" value="ECO:0007669"/>
    <property type="project" value="UniProtKB-KW"/>
</dbReference>
<proteinExistence type="inferred from homology"/>
<keyword evidence="6" id="KW-1185">Reference proteome</keyword>
<dbReference type="GO" id="GO:0016846">
    <property type="term" value="F:carbon-sulfur lyase activity"/>
    <property type="evidence" value="ECO:0007669"/>
    <property type="project" value="InterPro"/>
</dbReference>
<evidence type="ECO:0000256" key="1">
    <source>
        <dbReference type="ARBA" id="ARBA00005495"/>
    </source>
</evidence>
<sequence>MLYQVTYTATPPSLLRDYDDTTPESGSVLTRSFCGRCGSYVRCLKRPGGEGFVVVPLGVIDGDEAKAALKPAVEYFCVRRVPWLAEVEGAESFPKLPGTAPASAPAPTPSA</sequence>
<gene>
    <name evidence="5" type="ORF">SLS62_002513</name>
</gene>
<protein>
    <recommendedName>
        <fullName evidence="4">CENP-V/GFA domain-containing protein</fullName>
    </recommendedName>
</protein>
<dbReference type="InterPro" id="IPR006913">
    <property type="entry name" value="CENP-V/GFA"/>
</dbReference>